<proteinExistence type="predicted"/>
<dbReference type="EMBL" id="JAUFQU010000096">
    <property type="protein sequence ID" value="MDN3710574.1"/>
    <property type="molecule type" value="Genomic_DNA"/>
</dbReference>
<protein>
    <submittedName>
        <fullName evidence="1">Uncharacterized protein</fullName>
    </submittedName>
</protein>
<evidence type="ECO:0000313" key="1">
    <source>
        <dbReference type="EMBL" id="MDN3710574.1"/>
    </source>
</evidence>
<reference evidence="2" key="1">
    <citation type="journal article" date="2019" name="Int. J. Syst. Evol. Microbiol.">
        <title>The Global Catalogue of Microorganisms (GCM) 10K type strain sequencing project: providing services to taxonomists for standard genome sequencing and annotation.</title>
        <authorList>
            <consortium name="The Broad Institute Genomics Platform"/>
            <consortium name="The Broad Institute Genome Sequencing Center for Infectious Disease"/>
            <person name="Wu L."/>
            <person name="Ma J."/>
        </authorList>
    </citation>
    <scope>NUCLEOTIDE SEQUENCE [LARGE SCALE GENOMIC DNA]</scope>
    <source>
        <strain evidence="2">CECT 7184</strain>
    </source>
</reference>
<dbReference type="Proteomes" id="UP001242368">
    <property type="component" value="Unassembled WGS sequence"/>
</dbReference>
<dbReference type="RefSeq" id="WP_290365677.1">
    <property type="nucleotide sequence ID" value="NZ_JAUFQU010000096.1"/>
</dbReference>
<organism evidence="1 2">
    <name type="scientific">Paenimyroides ceti</name>
    <dbReference type="NCBI Taxonomy" id="395087"/>
    <lineage>
        <taxon>Bacteria</taxon>
        <taxon>Pseudomonadati</taxon>
        <taxon>Bacteroidota</taxon>
        <taxon>Flavobacteriia</taxon>
        <taxon>Flavobacteriales</taxon>
        <taxon>Flavobacteriaceae</taxon>
        <taxon>Paenimyroides</taxon>
    </lineage>
</organism>
<evidence type="ECO:0000313" key="2">
    <source>
        <dbReference type="Proteomes" id="UP001242368"/>
    </source>
</evidence>
<name>A0ABT8D5Q7_9FLAO</name>
<keyword evidence="2" id="KW-1185">Reference proteome</keyword>
<gene>
    <name evidence="1" type="ORF">QW060_27720</name>
</gene>
<sequence length="47" mass="5501">MGGLSKEEIQKKAVHYLVEDCKSVLLENVFTEEYIKENLKMMKVKLL</sequence>
<comment type="caution">
    <text evidence="1">The sequence shown here is derived from an EMBL/GenBank/DDBJ whole genome shotgun (WGS) entry which is preliminary data.</text>
</comment>
<accession>A0ABT8D5Q7</accession>